<sequence>MGLYVVLLCWCAFRSEPDGDQCMRKTGTVTKIDWKNIISFVIGILAIGILAIVIATFSTGIDSK</sequence>
<evidence type="ECO:0000313" key="1">
    <source>
        <dbReference type="EMBL" id="CAJ2636920.1"/>
    </source>
</evidence>
<comment type="caution">
    <text evidence="1">The sequence shown here is derived from an EMBL/GenBank/DDBJ whole genome shotgun (WGS) entry which is preliminary data.</text>
</comment>
<accession>A0ACB0IYF7</accession>
<gene>
    <name evidence="1" type="ORF">MILVUS5_LOCUS7343</name>
</gene>
<dbReference type="EMBL" id="CASHSV030000013">
    <property type="protein sequence ID" value="CAJ2636920.1"/>
    <property type="molecule type" value="Genomic_DNA"/>
</dbReference>
<proteinExistence type="predicted"/>
<name>A0ACB0IYF7_TRIPR</name>
<evidence type="ECO:0000313" key="2">
    <source>
        <dbReference type="Proteomes" id="UP001177021"/>
    </source>
</evidence>
<organism evidence="1 2">
    <name type="scientific">Trifolium pratense</name>
    <name type="common">Red clover</name>
    <dbReference type="NCBI Taxonomy" id="57577"/>
    <lineage>
        <taxon>Eukaryota</taxon>
        <taxon>Viridiplantae</taxon>
        <taxon>Streptophyta</taxon>
        <taxon>Embryophyta</taxon>
        <taxon>Tracheophyta</taxon>
        <taxon>Spermatophyta</taxon>
        <taxon>Magnoliopsida</taxon>
        <taxon>eudicotyledons</taxon>
        <taxon>Gunneridae</taxon>
        <taxon>Pentapetalae</taxon>
        <taxon>rosids</taxon>
        <taxon>fabids</taxon>
        <taxon>Fabales</taxon>
        <taxon>Fabaceae</taxon>
        <taxon>Papilionoideae</taxon>
        <taxon>50 kb inversion clade</taxon>
        <taxon>NPAAA clade</taxon>
        <taxon>Hologalegina</taxon>
        <taxon>IRL clade</taxon>
        <taxon>Trifolieae</taxon>
        <taxon>Trifolium</taxon>
    </lineage>
</organism>
<reference evidence="1" key="1">
    <citation type="submission" date="2023-10" db="EMBL/GenBank/DDBJ databases">
        <authorList>
            <person name="Rodriguez Cubillos JULIANA M."/>
            <person name="De Vega J."/>
        </authorList>
    </citation>
    <scope>NUCLEOTIDE SEQUENCE</scope>
</reference>
<keyword evidence="2" id="KW-1185">Reference proteome</keyword>
<protein>
    <submittedName>
        <fullName evidence="1">Uncharacterized protein</fullName>
    </submittedName>
</protein>
<dbReference type="Proteomes" id="UP001177021">
    <property type="component" value="Unassembled WGS sequence"/>
</dbReference>